<dbReference type="PROSITE" id="PS50868">
    <property type="entry name" value="POST_SET"/>
    <property type="match status" value="1"/>
</dbReference>
<evidence type="ECO:0000256" key="3">
    <source>
        <dbReference type="ARBA" id="ARBA00022454"/>
    </source>
</evidence>
<reference evidence="11" key="1">
    <citation type="submission" date="2007-07" db="EMBL/GenBank/DDBJ databases">
        <title>PCAP assembly of the Caenorhabditis remanei genome.</title>
        <authorList>
            <consortium name="The Caenorhabditis remanei Sequencing Consortium"/>
            <person name="Wilson R.K."/>
        </authorList>
    </citation>
    <scope>NUCLEOTIDE SEQUENCE [LARGE SCALE GENOMIC DNA]</scope>
    <source>
        <strain evidence="11">PB4641</strain>
    </source>
</reference>
<dbReference type="EMBL" id="DS268407">
    <property type="protein sequence ID" value="EFO82940.1"/>
    <property type="molecule type" value="Genomic_DNA"/>
</dbReference>
<keyword evidence="12" id="KW-1185">Reference proteome</keyword>
<feature type="domain" description="SET" evidence="9">
    <location>
        <begin position="77"/>
        <end position="259"/>
    </location>
</feature>
<dbReference type="GO" id="GO:0032259">
    <property type="term" value="P:methylation"/>
    <property type="evidence" value="ECO:0007669"/>
    <property type="project" value="UniProtKB-KW"/>
</dbReference>
<gene>
    <name evidence="11" type="ORF">CRE_00034</name>
</gene>
<dbReference type="SMART" id="SM00317">
    <property type="entry name" value="SET"/>
    <property type="match status" value="1"/>
</dbReference>
<dbReference type="PANTHER" id="PTHR22884">
    <property type="entry name" value="SET DOMAIN PROTEINS"/>
    <property type="match status" value="1"/>
</dbReference>
<dbReference type="GO" id="GO:0005634">
    <property type="term" value="C:nucleus"/>
    <property type="evidence" value="ECO:0007669"/>
    <property type="project" value="UniProtKB-SubCell"/>
</dbReference>
<dbReference type="eggNOG" id="KOG4442">
    <property type="taxonomic scope" value="Eukaryota"/>
</dbReference>
<dbReference type="InParanoid" id="E3LCJ9"/>
<dbReference type="GO" id="GO:0008168">
    <property type="term" value="F:methyltransferase activity"/>
    <property type="evidence" value="ECO:0007669"/>
    <property type="project" value="UniProtKB-KW"/>
</dbReference>
<dbReference type="GO" id="GO:0005694">
    <property type="term" value="C:chromosome"/>
    <property type="evidence" value="ECO:0007669"/>
    <property type="project" value="UniProtKB-SubCell"/>
</dbReference>
<evidence type="ECO:0000259" key="9">
    <source>
        <dbReference type="PROSITE" id="PS50280"/>
    </source>
</evidence>
<keyword evidence="4" id="KW-0489">Methyltransferase</keyword>
<name>E3LCJ9_CAERE</name>
<evidence type="ECO:0000259" key="10">
    <source>
        <dbReference type="PROSITE" id="PS50868"/>
    </source>
</evidence>
<evidence type="ECO:0008006" key="13">
    <source>
        <dbReference type="Google" id="ProtNLM"/>
    </source>
</evidence>
<dbReference type="InterPro" id="IPR003616">
    <property type="entry name" value="Post-SET_dom"/>
</dbReference>
<accession>E3LCJ9</accession>
<evidence type="ECO:0000256" key="7">
    <source>
        <dbReference type="ARBA" id="ARBA00023242"/>
    </source>
</evidence>
<dbReference type="PROSITE" id="PS50280">
    <property type="entry name" value="SET"/>
    <property type="match status" value="1"/>
</dbReference>
<dbReference type="Proteomes" id="UP000008281">
    <property type="component" value="Unassembled WGS sequence"/>
</dbReference>
<evidence type="ECO:0000256" key="5">
    <source>
        <dbReference type="ARBA" id="ARBA00022679"/>
    </source>
</evidence>
<dbReference type="AlphaFoldDB" id="E3LCJ9"/>
<dbReference type="SUPFAM" id="SSF82199">
    <property type="entry name" value="SET domain"/>
    <property type="match status" value="1"/>
</dbReference>
<evidence type="ECO:0000313" key="11">
    <source>
        <dbReference type="EMBL" id="EFO82940.1"/>
    </source>
</evidence>
<protein>
    <recommendedName>
        <fullName evidence="13">SET domain-containing protein</fullName>
    </recommendedName>
</protein>
<dbReference type="HOGENOM" id="CLU_720103_0_0_1"/>
<evidence type="ECO:0000256" key="2">
    <source>
        <dbReference type="ARBA" id="ARBA00004286"/>
    </source>
</evidence>
<feature type="region of interest" description="Disordered" evidence="8">
    <location>
        <begin position="313"/>
        <end position="337"/>
    </location>
</feature>
<keyword evidence="3" id="KW-0158">Chromosome</keyword>
<dbReference type="InterPro" id="IPR001214">
    <property type="entry name" value="SET_dom"/>
</dbReference>
<evidence type="ECO:0000256" key="4">
    <source>
        <dbReference type="ARBA" id="ARBA00022603"/>
    </source>
</evidence>
<evidence type="ECO:0000313" key="12">
    <source>
        <dbReference type="Proteomes" id="UP000008281"/>
    </source>
</evidence>
<sequence length="384" mass="43874">MRFIPHPTRLLIKNKETRALQKIRMVEHESYLTDRTVKPLKVTPCRTSGCKCSTTACKNVRAKQECPADCKKSCKNQNFRQNRYCHFTIVDAGDMGKGVIAIRDIPEGSFICAYTGEIITHMECTPSGPPQLASLLAYLIDSTEKMTNLLAFPNLSNKPINSQVVGGHSEYIPCQKVHEQRVKEYAEAGQEHDYMFQAGAYYIDPLKIGNVAKYVNHSCSPNMVAMRWKIDGMDRRFRAIGYFAEEFIKAGTPLTVNYQFDYDENRKPCLCRSKNCLGNMGKGPKKEKKTVVKMTLNKNKKERRIRKINRKGQFKKSPKNRTNFGRAPVRQPNNEETDENEIIVLENEPHEYPTQFENAKIPVCFDRVLPDNPAGVVEFQFSSL</sequence>
<evidence type="ECO:0000256" key="8">
    <source>
        <dbReference type="SAM" id="MobiDB-lite"/>
    </source>
</evidence>
<dbReference type="STRING" id="31234.E3LCJ9"/>
<comment type="subcellular location">
    <subcellularLocation>
        <location evidence="2">Chromosome</location>
    </subcellularLocation>
    <subcellularLocation>
        <location evidence="1">Nucleus</location>
    </subcellularLocation>
</comment>
<dbReference type="Gene3D" id="2.170.270.10">
    <property type="entry name" value="SET domain"/>
    <property type="match status" value="1"/>
</dbReference>
<keyword evidence="7" id="KW-0539">Nucleus</keyword>
<evidence type="ECO:0000256" key="1">
    <source>
        <dbReference type="ARBA" id="ARBA00004123"/>
    </source>
</evidence>
<evidence type="ECO:0000256" key="6">
    <source>
        <dbReference type="ARBA" id="ARBA00022691"/>
    </source>
</evidence>
<proteinExistence type="predicted"/>
<keyword evidence="6" id="KW-0949">S-adenosyl-L-methionine</keyword>
<dbReference type="InterPro" id="IPR046341">
    <property type="entry name" value="SET_dom_sf"/>
</dbReference>
<organism evidence="12">
    <name type="scientific">Caenorhabditis remanei</name>
    <name type="common">Caenorhabditis vulgaris</name>
    <dbReference type="NCBI Taxonomy" id="31234"/>
    <lineage>
        <taxon>Eukaryota</taxon>
        <taxon>Metazoa</taxon>
        <taxon>Ecdysozoa</taxon>
        <taxon>Nematoda</taxon>
        <taxon>Chromadorea</taxon>
        <taxon>Rhabditida</taxon>
        <taxon>Rhabditina</taxon>
        <taxon>Rhabditomorpha</taxon>
        <taxon>Rhabditoidea</taxon>
        <taxon>Rhabditidae</taxon>
        <taxon>Peloderinae</taxon>
        <taxon>Caenorhabditis</taxon>
    </lineage>
</organism>
<dbReference type="Pfam" id="PF00856">
    <property type="entry name" value="SET"/>
    <property type="match status" value="1"/>
</dbReference>
<dbReference type="InterPro" id="IPR050777">
    <property type="entry name" value="SET2_Histone-Lys_MeTrsfase"/>
</dbReference>
<dbReference type="OrthoDB" id="308383at2759"/>
<keyword evidence="5" id="KW-0808">Transferase</keyword>
<feature type="domain" description="Post-SET" evidence="10">
    <location>
        <begin position="265"/>
        <end position="281"/>
    </location>
</feature>